<evidence type="ECO:0000256" key="5">
    <source>
        <dbReference type="ARBA" id="ARBA00023002"/>
    </source>
</evidence>
<dbReference type="Pfam" id="PF00724">
    <property type="entry name" value="Oxidored_FMN"/>
    <property type="match status" value="1"/>
</dbReference>
<dbReference type="Gene3D" id="3.20.20.70">
    <property type="entry name" value="Aldolase class I"/>
    <property type="match status" value="1"/>
</dbReference>
<evidence type="ECO:0000313" key="7">
    <source>
        <dbReference type="EMBL" id="MFC0582239.1"/>
    </source>
</evidence>
<dbReference type="RefSeq" id="WP_377459249.1">
    <property type="nucleotide sequence ID" value="NZ_JBHLUB010000029.1"/>
</dbReference>
<keyword evidence="2" id="KW-0285">Flavoprotein</keyword>
<evidence type="ECO:0000256" key="1">
    <source>
        <dbReference type="ARBA" id="ARBA00001917"/>
    </source>
</evidence>
<comment type="caution">
    <text evidence="7">The sequence shown here is derived from an EMBL/GenBank/DDBJ whole genome shotgun (WGS) entry which is preliminary data.</text>
</comment>
<keyword evidence="8" id="KW-1185">Reference proteome</keyword>
<evidence type="ECO:0000256" key="2">
    <source>
        <dbReference type="ARBA" id="ARBA00022630"/>
    </source>
</evidence>
<evidence type="ECO:0000256" key="3">
    <source>
        <dbReference type="ARBA" id="ARBA00022643"/>
    </source>
</evidence>
<reference evidence="7 8" key="1">
    <citation type="submission" date="2024-09" db="EMBL/GenBank/DDBJ databases">
        <authorList>
            <person name="Sun Q."/>
            <person name="Mori K."/>
        </authorList>
    </citation>
    <scope>NUCLEOTIDE SEQUENCE [LARGE SCALE GENOMIC DNA]</scope>
    <source>
        <strain evidence="7 8">NCAIM B.02604</strain>
    </source>
</reference>
<dbReference type="PANTHER" id="PTHR43303:SF4">
    <property type="entry name" value="NADPH DEHYDROGENASE C23G7.10C-RELATED"/>
    <property type="match status" value="1"/>
</dbReference>
<dbReference type="Proteomes" id="UP001589862">
    <property type="component" value="Unassembled WGS sequence"/>
</dbReference>
<organism evidence="7 8">
    <name type="scientific">Micrococcoides hystricis</name>
    <dbReference type="NCBI Taxonomy" id="1572761"/>
    <lineage>
        <taxon>Bacteria</taxon>
        <taxon>Bacillati</taxon>
        <taxon>Actinomycetota</taxon>
        <taxon>Actinomycetes</taxon>
        <taxon>Micrococcales</taxon>
        <taxon>Micrococcaceae</taxon>
        <taxon>Micrococcoides</taxon>
    </lineage>
</organism>
<protein>
    <submittedName>
        <fullName evidence="7">NADH:flavin oxidoreductase/NADH oxidase</fullName>
    </submittedName>
</protein>
<name>A0ABV6PAU2_9MICC</name>
<gene>
    <name evidence="7" type="ORF">ACFFFR_07565</name>
</gene>
<proteinExistence type="predicted"/>
<evidence type="ECO:0000313" key="8">
    <source>
        <dbReference type="Proteomes" id="UP001589862"/>
    </source>
</evidence>
<comment type="cofactor">
    <cofactor evidence="1">
        <name>FMN</name>
        <dbReference type="ChEBI" id="CHEBI:58210"/>
    </cofactor>
</comment>
<dbReference type="CDD" id="cd02932">
    <property type="entry name" value="OYE_YqiM_FMN"/>
    <property type="match status" value="1"/>
</dbReference>
<keyword evidence="5" id="KW-0560">Oxidoreductase</keyword>
<keyword evidence="3" id="KW-0288">FMN</keyword>
<sequence length="375" mass="40234">MSSTVPETRLFAPATIRGLTLRNRLFLAPMCQYALNDRDGLANDWQLTHLGARAAGGFSLVITEATAVAPEGRISAEDVGLWSAEHEDRLARVVDFVQSQGAAAGVQLAHAGAKAGTEPWLPGYRGASLSAEQGGWQTFSPAGINPVSNLAPSTAMSRDQIQDSVGDWVAAAQRADRAGFDVLQIHAAHGYLIHQFLTPVTNQRTDDYGGNFDGRTRYLREIVAGIRDVWPEHKPLMIRFSGSDWVEGSWSIEDTSAVLNHLPGVDMVDVSSGGIGDVYTGPKPGPGYQLPLATRIKTDHPDLFVSGVGSITSGLQAEEALQETGIDALSIGRAALRNPNFPVEAAAELGFAKPDLPYAAQYWRATWPRNPQPVS</sequence>
<accession>A0ABV6PAU2</accession>
<feature type="domain" description="NADH:flavin oxidoreductase/NADH oxidase N-terminal" evidence="6">
    <location>
        <begin position="10"/>
        <end position="347"/>
    </location>
</feature>
<dbReference type="SUPFAM" id="SSF51395">
    <property type="entry name" value="FMN-linked oxidoreductases"/>
    <property type="match status" value="1"/>
</dbReference>
<dbReference type="PANTHER" id="PTHR43303">
    <property type="entry name" value="NADPH DEHYDROGENASE C23G7.10C-RELATED"/>
    <property type="match status" value="1"/>
</dbReference>
<keyword evidence="4" id="KW-0521">NADP</keyword>
<dbReference type="EMBL" id="JBHLUB010000029">
    <property type="protein sequence ID" value="MFC0582239.1"/>
    <property type="molecule type" value="Genomic_DNA"/>
</dbReference>
<dbReference type="InterPro" id="IPR044152">
    <property type="entry name" value="YqjM-like"/>
</dbReference>
<dbReference type="InterPro" id="IPR013785">
    <property type="entry name" value="Aldolase_TIM"/>
</dbReference>
<evidence type="ECO:0000256" key="4">
    <source>
        <dbReference type="ARBA" id="ARBA00022857"/>
    </source>
</evidence>
<evidence type="ECO:0000259" key="6">
    <source>
        <dbReference type="Pfam" id="PF00724"/>
    </source>
</evidence>
<dbReference type="InterPro" id="IPR001155">
    <property type="entry name" value="OxRdtase_FMN_N"/>
</dbReference>